<dbReference type="SMART" id="SM00487">
    <property type="entry name" value="DEXDc"/>
    <property type="match status" value="1"/>
</dbReference>
<evidence type="ECO:0000256" key="3">
    <source>
        <dbReference type="ARBA" id="ARBA00022806"/>
    </source>
</evidence>
<dbReference type="InterPro" id="IPR027417">
    <property type="entry name" value="P-loop_NTPase"/>
</dbReference>
<organism evidence="7 8">
    <name type="scientific">Chryseobacterium caseinilyticum</name>
    <dbReference type="NCBI Taxonomy" id="2771428"/>
    <lineage>
        <taxon>Bacteria</taxon>
        <taxon>Pseudomonadati</taxon>
        <taxon>Bacteroidota</taxon>
        <taxon>Flavobacteriia</taxon>
        <taxon>Flavobacteriales</taxon>
        <taxon>Weeksellaceae</taxon>
        <taxon>Chryseobacterium group</taxon>
        <taxon>Chryseobacterium</taxon>
    </lineage>
</organism>
<dbReference type="Proteomes" id="UP000637299">
    <property type="component" value="Unassembled WGS sequence"/>
</dbReference>
<evidence type="ECO:0000256" key="4">
    <source>
        <dbReference type="ARBA" id="ARBA00022840"/>
    </source>
</evidence>
<keyword evidence="8" id="KW-1185">Reference proteome</keyword>
<gene>
    <name evidence="7" type="ORF">IC610_11340</name>
</gene>
<dbReference type="InterPro" id="IPR014001">
    <property type="entry name" value="Helicase_ATP-bd"/>
</dbReference>
<evidence type="ECO:0000256" key="2">
    <source>
        <dbReference type="ARBA" id="ARBA00022801"/>
    </source>
</evidence>
<feature type="domain" description="Helicase C-terminal" evidence="6">
    <location>
        <begin position="555"/>
        <end position="707"/>
    </location>
</feature>
<dbReference type="SUPFAM" id="SSF52540">
    <property type="entry name" value="P-loop containing nucleoside triphosphate hydrolases"/>
    <property type="match status" value="1"/>
</dbReference>
<reference evidence="7 8" key="1">
    <citation type="submission" date="2020-09" db="EMBL/GenBank/DDBJ databases">
        <title>Genome seq and assembly of Chryseobacterium sp.</title>
        <authorList>
            <person name="Chhetri G."/>
        </authorList>
    </citation>
    <scope>NUCLEOTIDE SEQUENCE [LARGE SCALE GENOMIC DNA]</scope>
    <source>
        <strain evidence="7 8">GCR10</strain>
    </source>
</reference>
<dbReference type="PROSITE" id="PS51194">
    <property type="entry name" value="HELICASE_CTER"/>
    <property type="match status" value="1"/>
</dbReference>
<evidence type="ECO:0000313" key="7">
    <source>
        <dbReference type="EMBL" id="MBD8083010.1"/>
    </source>
</evidence>
<dbReference type="PANTHER" id="PTHR11274">
    <property type="entry name" value="RAD25/XP-B DNA REPAIR HELICASE"/>
    <property type="match status" value="1"/>
</dbReference>
<keyword evidence="3 7" id="KW-0347">Helicase</keyword>
<dbReference type="InterPro" id="IPR001650">
    <property type="entry name" value="Helicase_C-like"/>
</dbReference>
<dbReference type="InterPro" id="IPR006935">
    <property type="entry name" value="Helicase/UvrB_N"/>
</dbReference>
<dbReference type="RefSeq" id="WP_191736961.1">
    <property type="nucleotide sequence ID" value="NZ_JACYFS010000003.1"/>
</dbReference>
<dbReference type="Pfam" id="PF04851">
    <property type="entry name" value="ResIII"/>
    <property type="match status" value="1"/>
</dbReference>
<dbReference type="GO" id="GO:0004386">
    <property type="term" value="F:helicase activity"/>
    <property type="evidence" value="ECO:0007669"/>
    <property type="project" value="UniProtKB-KW"/>
</dbReference>
<evidence type="ECO:0000259" key="5">
    <source>
        <dbReference type="PROSITE" id="PS51192"/>
    </source>
</evidence>
<comment type="caution">
    <text evidence="7">The sequence shown here is derived from an EMBL/GenBank/DDBJ whole genome shotgun (WGS) entry which is preliminary data.</text>
</comment>
<dbReference type="SMART" id="SM00490">
    <property type="entry name" value="HELICc"/>
    <property type="match status" value="1"/>
</dbReference>
<sequence length="751" mass="86992">MLEDLQLPKSLSYSSGDEFDPMKFHLECLMNSNRVDLLLGYFSSSAINLLSVGFASFIHRGGKIRLAINNILSEKDKEAIENGINSNVISDLIDINNLSQIYNSLSEYNKHFFECLAWLIAYDKLEFVVITPKRGKGIAHYKEGVYYDNENAIAFSGSLNFTAYGLTENLETIDCFPNWINGNSDKVEDKIRRISSIIEYKEEDKITYLNIENIKTEISQKFGNKEIDELLIEEKKLFEKQKSYFEKPYFEDALNYLNEQIDILASTPKFPYGGAPHKYQVEAYDSWLDNNRRGLFAMATGTGKTITSLNCILNDYNIFKYYKFIVLVPTTALVKQWQDEVNVKFNFQNTHVCCSLNLSWREELNELGKNIVFGRETNYGIITTYATFKGKNFQGIFRDLFQTEFNKITIIADEAHTLGSSGFLKVLPSYIDRRIGLSATPERQFDDDGNAKLTEFFDTTSEGYTYVYNMKTAIENNVLCRYYYHPIIVNLEQDEQDEYLKITNELLKHFDHETGRYKESDYVNMLLIKRKNVIHKANRKIIAIINIVAEIGAENFKKAFIYVPEGITVDYAENDNFDASQENENEKLIDIYINRLFDNYSLRMAKFTGETMNRDQILEQFKEGKLDALLAMKCLDEGVDVPQTKYAIFCSSTGNPRQYVQRRGRVLRKHKEKDFAIIYDLIVKPTIDHTDTNEKLSSIEKNIFLSELRRLVNFAVLSENKDNCLAELETLCYDLDIDIYELANKELNNYK</sequence>
<evidence type="ECO:0000256" key="1">
    <source>
        <dbReference type="ARBA" id="ARBA00022741"/>
    </source>
</evidence>
<dbReference type="Gene3D" id="3.40.50.300">
    <property type="entry name" value="P-loop containing nucleotide triphosphate hydrolases"/>
    <property type="match status" value="2"/>
</dbReference>
<proteinExistence type="predicted"/>
<keyword evidence="4" id="KW-0067">ATP-binding</keyword>
<feature type="domain" description="Helicase ATP-binding" evidence="5">
    <location>
        <begin position="285"/>
        <end position="459"/>
    </location>
</feature>
<evidence type="ECO:0000259" key="6">
    <source>
        <dbReference type="PROSITE" id="PS51194"/>
    </source>
</evidence>
<name>A0ABR8ZCN1_9FLAO</name>
<dbReference type="InterPro" id="IPR050615">
    <property type="entry name" value="ATP-dep_DNA_Helicase"/>
</dbReference>
<dbReference type="EMBL" id="JACYFS010000003">
    <property type="protein sequence ID" value="MBD8083010.1"/>
    <property type="molecule type" value="Genomic_DNA"/>
</dbReference>
<evidence type="ECO:0000313" key="8">
    <source>
        <dbReference type="Proteomes" id="UP000637299"/>
    </source>
</evidence>
<dbReference type="PROSITE" id="PS51192">
    <property type="entry name" value="HELICASE_ATP_BIND_1"/>
    <property type="match status" value="1"/>
</dbReference>
<protein>
    <submittedName>
        <fullName evidence="7">DEAD/DEAH box helicase family protein</fullName>
    </submittedName>
</protein>
<dbReference type="Pfam" id="PF00271">
    <property type="entry name" value="Helicase_C"/>
    <property type="match status" value="1"/>
</dbReference>
<accession>A0ABR8ZCN1</accession>
<keyword evidence="2" id="KW-0378">Hydrolase</keyword>
<keyword evidence="1" id="KW-0547">Nucleotide-binding</keyword>
<dbReference type="PANTHER" id="PTHR11274:SF0">
    <property type="entry name" value="GENERAL TRANSCRIPTION AND DNA REPAIR FACTOR IIH HELICASE SUBUNIT XPB"/>
    <property type="match status" value="1"/>
</dbReference>